<name>B6WBL7_9FIRM</name>
<dbReference type="Proteomes" id="UP000005451">
    <property type="component" value="Unassembled WGS sequence"/>
</dbReference>
<comment type="caution">
    <text evidence="2">The sequence shown here is derived from an EMBL/GenBank/DDBJ whole genome shotgun (WGS) entry which is preliminary data.</text>
</comment>
<organism evidence="2 3">
    <name type="scientific">Anaerococcus hydrogenalis DSM 7454</name>
    <dbReference type="NCBI Taxonomy" id="561177"/>
    <lineage>
        <taxon>Bacteria</taxon>
        <taxon>Bacillati</taxon>
        <taxon>Bacillota</taxon>
        <taxon>Tissierellia</taxon>
        <taxon>Tissierellales</taxon>
        <taxon>Peptoniphilaceae</taxon>
        <taxon>Anaerococcus</taxon>
    </lineage>
</organism>
<evidence type="ECO:0000313" key="3">
    <source>
        <dbReference type="Proteomes" id="UP000005451"/>
    </source>
</evidence>
<dbReference type="STRING" id="561177.ANHYDRO_02000"/>
<protein>
    <recommendedName>
        <fullName evidence="4">ATP synthase archaeal, H subunit</fullName>
    </recommendedName>
</protein>
<evidence type="ECO:0000256" key="1">
    <source>
        <dbReference type="SAM" id="MobiDB-lite"/>
    </source>
</evidence>
<dbReference type="RefSeq" id="WP_004815832.1">
    <property type="nucleotide sequence ID" value="NZ_ABXA01000047.1"/>
</dbReference>
<evidence type="ECO:0008006" key="4">
    <source>
        <dbReference type="Google" id="ProtNLM"/>
    </source>
</evidence>
<sequence length="86" mass="9617">MPKKSAKEIIESAKAEASKAYKEKIEKAKKDGQNLIDKAKKEAEDEKMPLIQKAKDESQDILKQDEGKIDSLLTSLTERIVKNGDS</sequence>
<gene>
    <name evidence="2" type="ORF">ANHYDRO_02000</name>
</gene>
<reference evidence="2 3" key="2">
    <citation type="submission" date="2008-10" db="EMBL/GenBank/DDBJ databases">
        <title>Draft genome sequence of Anaerococcus hydrogenalis (DSM 7454).</title>
        <authorList>
            <person name="Sudarsanam P."/>
            <person name="Ley R."/>
            <person name="Guruge J."/>
            <person name="Turnbaugh P.J."/>
            <person name="Mahowald M."/>
            <person name="Liep D."/>
            <person name="Gordon J."/>
        </authorList>
    </citation>
    <scope>NUCLEOTIDE SEQUENCE [LARGE SCALE GENOMIC DNA]</scope>
    <source>
        <strain evidence="2 3">DSM 7454</strain>
    </source>
</reference>
<dbReference type="EMBL" id="ABXA01000047">
    <property type="protein sequence ID" value="EEB35229.1"/>
    <property type="molecule type" value="Genomic_DNA"/>
</dbReference>
<reference evidence="2 3" key="1">
    <citation type="submission" date="2008-09" db="EMBL/GenBank/DDBJ databases">
        <authorList>
            <person name="Fulton L."/>
            <person name="Clifton S."/>
            <person name="Fulton B."/>
            <person name="Xu J."/>
            <person name="Minx P."/>
            <person name="Pepin K.H."/>
            <person name="Johnson M."/>
            <person name="Thiruvilangam P."/>
            <person name="Bhonagiri V."/>
            <person name="Nash W.E."/>
            <person name="Mardis E.R."/>
            <person name="Wilson R.K."/>
        </authorList>
    </citation>
    <scope>NUCLEOTIDE SEQUENCE [LARGE SCALE GENOMIC DNA]</scope>
    <source>
        <strain evidence="2 3">DSM 7454</strain>
    </source>
</reference>
<accession>B6WBL7</accession>
<dbReference type="Gene3D" id="1.20.5.620">
    <property type="entry name" value="F1F0 ATP synthase subunit B, membrane domain"/>
    <property type="match status" value="1"/>
</dbReference>
<dbReference type="AlphaFoldDB" id="B6WBL7"/>
<evidence type="ECO:0000313" key="2">
    <source>
        <dbReference type="EMBL" id="EEB35229.1"/>
    </source>
</evidence>
<feature type="region of interest" description="Disordered" evidence="1">
    <location>
        <begin position="40"/>
        <end position="59"/>
    </location>
</feature>
<proteinExistence type="predicted"/>